<feature type="domain" description="Thioredoxin" evidence="10">
    <location>
        <begin position="16"/>
        <end position="157"/>
    </location>
</feature>
<evidence type="ECO:0000256" key="4">
    <source>
        <dbReference type="ARBA" id="ARBA00022764"/>
    </source>
</evidence>
<comment type="subcellular location">
    <subcellularLocation>
        <location evidence="1 7">Periplasm</location>
    </subcellularLocation>
</comment>
<evidence type="ECO:0000256" key="3">
    <source>
        <dbReference type="ARBA" id="ARBA00022729"/>
    </source>
</evidence>
<organism evidence="11 12">
    <name type="scientific">Candidatus Nitrosacidococcus tergens</name>
    <dbReference type="NCBI Taxonomy" id="553981"/>
    <lineage>
        <taxon>Bacteria</taxon>
        <taxon>Pseudomonadati</taxon>
        <taxon>Pseudomonadota</taxon>
        <taxon>Gammaproteobacteria</taxon>
        <taxon>Chromatiales</taxon>
        <taxon>Chromatiaceae</taxon>
        <taxon>Candidatus Nitrosacidococcus</taxon>
    </lineage>
</organism>
<dbReference type="Pfam" id="PF01323">
    <property type="entry name" value="DSBA"/>
    <property type="match status" value="1"/>
</dbReference>
<evidence type="ECO:0000256" key="7">
    <source>
        <dbReference type="PIRNR" id="PIRNR001488"/>
    </source>
</evidence>
<evidence type="ECO:0000256" key="5">
    <source>
        <dbReference type="ARBA" id="ARBA00023157"/>
    </source>
</evidence>
<protein>
    <recommendedName>
        <fullName evidence="7">Thiol:disulfide interchange protein</fullName>
    </recommendedName>
</protein>
<dbReference type="AlphaFoldDB" id="A0A7G1QBT7"/>
<dbReference type="InterPro" id="IPR017937">
    <property type="entry name" value="Thioredoxin_CS"/>
</dbReference>
<dbReference type="InterPro" id="IPR023205">
    <property type="entry name" value="DsbA/DsbL"/>
</dbReference>
<keyword evidence="12" id="KW-1185">Reference proteome</keyword>
<keyword evidence="3 9" id="KW-0732">Signal</keyword>
<sequence>MLRLISQILFICSLLFTASFTLAEGNAPYTEGKNYKVINPPLSVSQTEKPEIIEFFWYGCPHCYNFDPFLEKWIKDKGESIVFDRVPAVFRDSWAPGAQDYYTMKAMGIFDKIHRALFDEIHIKKNPLNTKKAFINFLGSQGIDKEEAASTFDSFAVQGKVQQAVTMTKASGITGVPALIINGKYSIDAGLAGNFEGMLDIADYLLSKK</sequence>
<evidence type="ECO:0000256" key="6">
    <source>
        <dbReference type="ARBA" id="ARBA00023284"/>
    </source>
</evidence>
<dbReference type="GO" id="GO:0042597">
    <property type="term" value="C:periplasmic space"/>
    <property type="evidence" value="ECO:0007669"/>
    <property type="project" value="UniProtKB-SubCell"/>
</dbReference>
<dbReference type="InterPro" id="IPR001853">
    <property type="entry name" value="DSBA-like_thioredoxin_dom"/>
</dbReference>
<keyword evidence="5 7" id="KW-1015">Disulfide bond</keyword>
<evidence type="ECO:0000256" key="1">
    <source>
        <dbReference type="ARBA" id="ARBA00004418"/>
    </source>
</evidence>
<dbReference type="Gene3D" id="3.40.30.10">
    <property type="entry name" value="Glutaredoxin"/>
    <property type="match status" value="1"/>
</dbReference>
<dbReference type="InterPro" id="IPR013766">
    <property type="entry name" value="Thioredoxin_domain"/>
</dbReference>
<gene>
    <name evidence="11" type="ORF">NSCAC_1391</name>
</gene>
<evidence type="ECO:0000313" key="11">
    <source>
        <dbReference type="EMBL" id="CAB1276880.1"/>
    </source>
</evidence>
<feature type="chain" id="PRO_5028966244" description="Thiol:disulfide interchange protein" evidence="9">
    <location>
        <begin position="24"/>
        <end position="209"/>
    </location>
</feature>
<evidence type="ECO:0000256" key="2">
    <source>
        <dbReference type="ARBA" id="ARBA00005791"/>
    </source>
</evidence>
<proteinExistence type="inferred from homology"/>
<dbReference type="CDD" id="cd03019">
    <property type="entry name" value="DsbA_DsbA"/>
    <property type="match status" value="1"/>
</dbReference>
<dbReference type="PIRSF" id="PIRSF001488">
    <property type="entry name" value="Tdi_protein"/>
    <property type="match status" value="1"/>
</dbReference>
<evidence type="ECO:0000256" key="8">
    <source>
        <dbReference type="PIRSR" id="PIRSR001488-1"/>
    </source>
</evidence>
<dbReference type="PANTHER" id="PTHR35891">
    <property type="entry name" value="THIOL:DISULFIDE INTERCHANGE PROTEIN DSBA"/>
    <property type="match status" value="1"/>
</dbReference>
<comment type="similarity">
    <text evidence="2">Belongs to the thioredoxin family. DsbA subfamily.</text>
</comment>
<feature type="signal peptide" evidence="9">
    <location>
        <begin position="1"/>
        <end position="23"/>
    </location>
</feature>
<reference evidence="11 12" key="1">
    <citation type="submission" date="2020-03" db="EMBL/GenBank/DDBJ databases">
        <authorList>
            <person name="Picone N."/>
        </authorList>
    </citation>
    <scope>NUCLEOTIDE SEQUENCE [LARGE SCALE GENOMIC DNA]</scope>
    <source>
        <strain evidence="11">NSCAC1</strain>
    </source>
</reference>
<dbReference type="KEGG" id="ntg:NSCAC_1391"/>
<dbReference type="EMBL" id="LR778175">
    <property type="protein sequence ID" value="CAB1276880.1"/>
    <property type="molecule type" value="Genomic_DNA"/>
</dbReference>
<dbReference type="InterPro" id="IPR050824">
    <property type="entry name" value="Thiol_disulfide_DsbA"/>
</dbReference>
<dbReference type="SUPFAM" id="SSF52833">
    <property type="entry name" value="Thioredoxin-like"/>
    <property type="match status" value="1"/>
</dbReference>
<dbReference type="PROSITE" id="PS00194">
    <property type="entry name" value="THIOREDOXIN_1"/>
    <property type="match status" value="1"/>
</dbReference>
<dbReference type="InterPro" id="IPR036249">
    <property type="entry name" value="Thioredoxin-like_sf"/>
</dbReference>
<keyword evidence="6" id="KW-0676">Redox-active center</keyword>
<dbReference type="Proteomes" id="UP000516072">
    <property type="component" value="Chromosome"/>
</dbReference>
<dbReference type="GO" id="GO:0015036">
    <property type="term" value="F:disulfide oxidoreductase activity"/>
    <property type="evidence" value="ECO:0007669"/>
    <property type="project" value="UniProtKB-ARBA"/>
</dbReference>
<evidence type="ECO:0000259" key="10">
    <source>
        <dbReference type="PROSITE" id="PS51352"/>
    </source>
</evidence>
<feature type="disulfide bond" description="Redox-active" evidence="8">
    <location>
        <begin position="60"/>
        <end position="63"/>
    </location>
</feature>
<dbReference type="RefSeq" id="WP_197744078.1">
    <property type="nucleotide sequence ID" value="NZ_LR778175.1"/>
</dbReference>
<evidence type="ECO:0000313" key="12">
    <source>
        <dbReference type="Proteomes" id="UP000516072"/>
    </source>
</evidence>
<accession>A0A7G1QBT7</accession>
<keyword evidence="4 7" id="KW-0574">Periplasm</keyword>
<dbReference type="PROSITE" id="PS51352">
    <property type="entry name" value="THIOREDOXIN_2"/>
    <property type="match status" value="1"/>
</dbReference>
<evidence type="ECO:0000256" key="9">
    <source>
        <dbReference type="SAM" id="SignalP"/>
    </source>
</evidence>
<name>A0A7G1QBT7_9GAMM</name>
<dbReference type="PANTHER" id="PTHR35891:SF2">
    <property type="entry name" value="THIOL:DISULFIDE INTERCHANGE PROTEIN DSBA"/>
    <property type="match status" value="1"/>
</dbReference>